<gene>
    <name evidence="1" type="ORF">BLGHR1_13102</name>
</gene>
<name>A0A383UPR8_BLUHO</name>
<evidence type="ECO:0000313" key="1">
    <source>
        <dbReference type="EMBL" id="SZF02323.1"/>
    </source>
</evidence>
<accession>A0A383UPR8</accession>
<sequence>MRCIFAVLYLRGLDSMMSNRLVVMSADDYPSYGVYGPPGDKFPTPGPNTGIILTKNNPREPGTYNALYCSETLDTKSIVTTITAGLTPLTPDTLCPPDPNDPQAISCNKHIADLVNQHIPIKLFSLSHVLEDHKCTLSQIITFVQKGLIMPTGSYNFDMPSNHNPLFYLATERKVKVSEILMSREVFRAKRGKYWQILAWSQGHLHLFYEDGNPKHWTKITKFGSEKENAAKIVEFLITFNLTNHYLKMTPEGENVHVSGKRLNKLQVHYSHFKNRIGAKYDSRMLKKFSPDRLISNTISETSQVEFNEPHSAEKSIASSHISDLVNEAVKEHQRPSRS</sequence>
<dbReference type="VEuPathDB" id="FungiDB:BLGHR1_13102"/>
<evidence type="ECO:0000313" key="2">
    <source>
        <dbReference type="Proteomes" id="UP000275772"/>
    </source>
</evidence>
<protein>
    <submittedName>
        <fullName evidence="1">Uncharacterized protein</fullName>
    </submittedName>
</protein>
<dbReference type="EMBL" id="UNSH01000042">
    <property type="protein sequence ID" value="SZF02323.1"/>
    <property type="molecule type" value="Genomic_DNA"/>
</dbReference>
<proteinExistence type="predicted"/>
<organism evidence="1 2">
    <name type="scientific">Blumeria hordei</name>
    <name type="common">Barley powdery mildew</name>
    <name type="synonym">Blumeria graminis f. sp. hordei</name>
    <dbReference type="NCBI Taxonomy" id="2867405"/>
    <lineage>
        <taxon>Eukaryota</taxon>
        <taxon>Fungi</taxon>
        <taxon>Dikarya</taxon>
        <taxon>Ascomycota</taxon>
        <taxon>Pezizomycotina</taxon>
        <taxon>Leotiomycetes</taxon>
        <taxon>Erysiphales</taxon>
        <taxon>Erysiphaceae</taxon>
        <taxon>Blumeria</taxon>
    </lineage>
</organism>
<dbReference type="Proteomes" id="UP000275772">
    <property type="component" value="Unassembled WGS sequence"/>
</dbReference>
<dbReference type="AlphaFoldDB" id="A0A383UPR8"/>
<reference evidence="1 2" key="1">
    <citation type="submission" date="2017-11" db="EMBL/GenBank/DDBJ databases">
        <authorList>
            <person name="Kracher B."/>
        </authorList>
    </citation>
    <scope>NUCLEOTIDE SEQUENCE [LARGE SCALE GENOMIC DNA]</scope>
    <source>
        <strain evidence="1 2">RACE1</strain>
    </source>
</reference>